<accession>A0ABV5EPF5</accession>
<reference evidence="1 2" key="1">
    <citation type="submission" date="2024-08" db="EMBL/GenBank/DDBJ databases">
        <title>Heavy metals resistant antinobacteria isolated from wastewater.</title>
        <authorList>
            <person name="Roman Ponce B."/>
            <person name="Blanco Mercado M.A."/>
            <person name="Avila Aldana I.N."/>
            <person name="Morales Arrieta S."/>
        </authorList>
    </citation>
    <scope>NUCLEOTIDE SEQUENCE [LARGE SCALE GENOMIC DNA]</scope>
    <source>
        <strain evidence="2">sma-1</strain>
    </source>
</reference>
<sequence length="806" mass="90649">MSSSSARTRAELAAYYPDKRWRERFLDLRTLVHILSHSIIASDFKVSDELNRAIVLSDSGKKLRHQLVANESVETKDANLLCLLTLTHVDPLIDIDRIDMTKLVAAVSDMIRDKRILYPMIFGRGLYDAAVALIPEERDELKHGDTMRLLLDKPQGVFHDGHYLLGPFGLHRLEFERDLYPATDIPLQHCSDISCTAIHSVRLSTSREAGVNQHRPLASKVLRQIANEPSDWSGFASDLIEERYNPYEINDASTLPFLLGDGLSDKELRDLLKRVVEMTNGRTRAWAKSFGLTGDVQNWSSKLDRASLLNLLLTEPDEALAEALDAAVQEGEIEVPDGEVRKPVVNHRARSGAWGLRSELSSMGYRIMPGSSTVTLLRLTSLARSLFDPASAEEMNDLAWLLRGHPGSTAEERLESFLRTASPRDILSTLVLSRELNAKKAAETLGLSLSGDDDFLLDAMLWKLGFAPNRRPDIRDDYWRNHNTLEKFVVTPLTSSDSTEESLRSVAVNYFVALERHLFDSLIFATWALLTDHSMAGRPFEFHLQSARDFTIKTLNNSVERKNGVERNDLSTGPVLADLVQGFLRLSDHLENLRGREAHFIRDKEDYPRFVKQTDLQRFPFSHKIPYLDLTAASQVSLRTTLRDVSTRLNDAGILSARNGLLHAEGKRRTPTREEVNSALDRAREVLRSLEQIGCVRVTFEVVASETDQWGRSSTLLRASGTEIRVSGPSSYELLGMPSLHRKVYLMQGAVFAAPNEMLRFREGFDSQYADYWRDFVRRPEPANRASAAQMADSGADLEATVSAHS</sequence>
<protein>
    <submittedName>
        <fullName evidence="1">Uncharacterized protein</fullName>
    </submittedName>
</protein>
<dbReference type="Proteomes" id="UP001589643">
    <property type="component" value="Unassembled WGS sequence"/>
</dbReference>
<comment type="caution">
    <text evidence="1">The sequence shown here is derived from an EMBL/GenBank/DDBJ whole genome shotgun (WGS) entry which is preliminary data.</text>
</comment>
<dbReference type="RefSeq" id="WP_378716727.1">
    <property type="nucleotide sequence ID" value="NZ_JBHLHV010000001.1"/>
</dbReference>
<dbReference type="EMBL" id="JBHLHV010000001">
    <property type="protein sequence ID" value="MFB8891846.1"/>
    <property type="molecule type" value="Genomic_DNA"/>
</dbReference>
<proteinExistence type="predicted"/>
<evidence type="ECO:0000313" key="2">
    <source>
        <dbReference type="Proteomes" id="UP001589643"/>
    </source>
</evidence>
<organism evidence="1 2">
    <name type="scientific">Microbacterium plantarum</name>
    <dbReference type="NCBI Taxonomy" id="1816425"/>
    <lineage>
        <taxon>Bacteria</taxon>
        <taxon>Bacillati</taxon>
        <taxon>Actinomycetota</taxon>
        <taxon>Actinomycetes</taxon>
        <taxon>Micrococcales</taxon>
        <taxon>Microbacteriaceae</taxon>
        <taxon>Microbacterium</taxon>
    </lineage>
</organism>
<gene>
    <name evidence="1" type="ORF">AB7P39_03195</name>
</gene>
<evidence type="ECO:0000313" key="1">
    <source>
        <dbReference type="EMBL" id="MFB8891846.1"/>
    </source>
</evidence>
<keyword evidence="2" id="KW-1185">Reference proteome</keyword>
<name>A0ABV5EPF5_9MICO</name>